<protein>
    <submittedName>
        <fullName evidence="1">Uncharacterized protein</fullName>
    </submittedName>
</protein>
<name>A0ACB8TVP8_9APHY</name>
<reference evidence="1" key="1">
    <citation type="journal article" date="2021" name="Environ. Microbiol.">
        <title>Gene family expansions and transcriptome signatures uncover fungal adaptations to wood decay.</title>
        <authorList>
            <person name="Hage H."/>
            <person name="Miyauchi S."/>
            <person name="Viragh M."/>
            <person name="Drula E."/>
            <person name="Min B."/>
            <person name="Chaduli D."/>
            <person name="Navarro D."/>
            <person name="Favel A."/>
            <person name="Norest M."/>
            <person name="Lesage-Meessen L."/>
            <person name="Balint B."/>
            <person name="Merenyi Z."/>
            <person name="de Eugenio L."/>
            <person name="Morin E."/>
            <person name="Martinez A.T."/>
            <person name="Baldrian P."/>
            <person name="Stursova M."/>
            <person name="Martinez M.J."/>
            <person name="Novotny C."/>
            <person name="Magnuson J.K."/>
            <person name="Spatafora J.W."/>
            <person name="Maurice S."/>
            <person name="Pangilinan J."/>
            <person name="Andreopoulos W."/>
            <person name="LaButti K."/>
            <person name="Hundley H."/>
            <person name="Na H."/>
            <person name="Kuo A."/>
            <person name="Barry K."/>
            <person name="Lipzen A."/>
            <person name="Henrissat B."/>
            <person name="Riley R."/>
            <person name="Ahrendt S."/>
            <person name="Nagy L.G."/>
            <person name="Grigoriev I.V."/>
            <person name="Martin F."/>
            <person name="Rosso M.N."/>
        </authorList>
    </citation>
    <scope>NUCLEOTIDE SEQUENCE</scope>
    <source>
        <strain evidence="1">CBS 384.51</strain>
    </source>
</reference>
<comment type="caution">
    <text evidence="1">The sequence shown here is derived from an EMBL/GenBank/DDBJ whole genome shotgun (WGS) entry which is preliminary data.</text>
</comment>
<gene>
    <name evidence="1" type="ORF">BDY19DRAFT_872308</name>
</gene>
<accession>A0ACB8TVP8</accession>
<evidence type="ECO:0000313" key="1">
    <source>
        <dbReference type="EMBL" id="KAI0086102.1"/>
    </source>
</evidence>
<feature type="non-terminal residue" evidence="1">
    <location>
        <position position="96"/>
    </location>
</feature>
<dbReference type="EMBL" id="MU274926">
    <property type="protein sequence ID" value="KAI0086102.1"/>
    <property type="molecule type" value="Genomic_DNA"/>
</dbReference>
<feature type="non-terminal residue" evidence="1">
    <location>
        <position position="1"/>
    </location>
</feature>
<keyword evidence="2" id="KW-1185">Reference proteome</keyword>
<sequence length="96" mass="11448">YRILMTESAHLIWKIRCERRIQRDGIDGRTHTDTEILKRWYAAMNIRLRLDCEMTKAKYNKKQLALDLVQQTWSGLLKNEERLPPVWANMGFLVGM</sequence>
<dbReference type="Proteomes" id="UP001055072">
    <property type="component" value="Unassembled WGS sequence"/>
</dbReference>
<proteinExistence type="predicted"/>
<evidence type="ECO:0000313" key="2">
    <source>
        <dbReference type="Proteomes" id="UP001055072"/>
    </source>
</evidence>
<organism evidence="1 2">
    <name type="scientific">Irpex rosettiformis</name>
    <dbReference type="NCBI Taxonomy" id="378272"/>
    <lineage>
        <taxon>Eukaryota</taxon>
        <taxon>Fungi</taxon>
        <taxon>Dikarya</taxon>
        <taxon>Basidiomycota</taxon>
        <taxon>Agaricomycotina</taxon>
        <taxon>Agaricomycetes</taxon>
        <taxon>Polyporales</taxon>
        <taxon>Irpicaceae</taxon>
        <taxon>Irpex</taxon>
    </lineage>
</organism>